<dbReference type="Proteomes" id="UP000036458">
    <property type="component" value="Chromosome"/>
</dbReference>
<dbReference type="EMBL" id="CP010777">
    <property type="protein sequence ID" value="AKQ44617.1"/>
    <property type="molecule type" value="Genomic_DNA"/>
</dbReference>
<feature type="region of interest" description="Disordered" evidence="1">
    <location>
        <begin position="333"/>
        <end position="356"/>
    </location>
</feature>
<dbReference type="OrthoDB" id="645813at2"/>
<evidence type="ECO:0000313" key="3">
    <source>
        <dbReference type="EMBL" id="AKQ44617.1"/>
    </source>
</evidence>
<protein>
    <recommendedName>
        <fullName evidence="2">Thioredoxin domain-containing protein</fullName>
    </recommendedName>
</protein>
<evidence type="ECO:0000313" key="4">
    <source>
        <dbReference type="Proteomes" id="UP000036458"/>
    </source>
</evidence>
<dbReference type="PROSITE" id="PS51352">
    <property type="entry name" value="THIOREDOXIN_2"/>
    <property type="match status" value="1"/>
</dbReference>
<evidence type="ECO:0000256" key="1">
    <source>
        <dbReference type="SAM" id="MobiDB-lite"/>
    </source>
</evidence>
<dbReference type="Gene3D" id="3.40.30.10">
    <property type="entry name" value="Glutaredoxin"/>
    <property type="match status" value="1"/>
</dbReference>
<name>A0A0H4VL52_9BACT</name>
<feature type="compositionally biased region" description="Low complexity" evidence="1">
    <location>
        <begin position="347"/>
        <end position="356"/>
    </location>
</feature>
<dbReference type="KEGG" id="ruf:TH63_01585"/>
<dbReference type="AlphaFoldDB" id="A0A0H4VL52"/>
<gene>
    <name evidence="3" type="ORF">TH63_01585</name>
</gene>
<dbReference type="RefSeq" id="WP_048919385.1">
    <property type="nucleotide sequence ID" value="NZ_CP010777.1"/>
</dbReference>
<accession>A0A0H4VL52</accession>
<organism evidence="3 4">
    <name type="scientific">Rufibacter radiotolerans</name>
    <dbReference type="NCBI Taxonomy" id="1379910"/>
    <lineage>
        <taxon>Bacteria</taxon>
        <taxon>Pseudomonadati</taxon>
        <taxon>Bacteroidota</taxon>
        <taxon>Cytophagia</taxon>
        <taxon>Cytophagales</taxon>
        <taxon>Hymenobacteraceae</taxon>
        <taxon>Rufibacter</taxon>
    </lineage>
</organism>
<evidence type="ECO:0000259" key="2">
    <source>
        <dbReference type="PROSITE" id="PS51352"/>
    </source>
</evidence>
<feature type="domain" description="Thioredoxin" evidence="2">
    <location>
        <begin position="13"/>
        <end position="144"/>
    </location>
</feature>
<keyword evidence="4" id="KW-1185">Reference proteome</keyword>
<dbReference type="STRING" id="1379910.TH63_01585"/>
<dbReference type="PATRIC" id="fig|1379910.4.peg.328"/>
<reference evidence="3 4" key="1">
    <citation type="submission" date="2015-01" db="EMBL/GenBank/DDBJ databases">
        <title>Rufibacter sp./DG31D/ whole genome sequencing.</title>
        <authorList>
            <person name="Kim M.K."/>
            <person name="Srinivasan S."/>
            <person name="Lee J.-J."/>
        </authorList>
    </citation>
    <scope>NUCLEOTIDE SEQUENCE [LARGE SCALE GENOMIC DNA]</scope>
    <source>
        <strain evidence="3 4">DG31D</strain>
    </source>
</reference>
<dbReference type="InterPro" id="IPR013766">
    <property type="entry name" value="Thioredoxin_domain"/>
</dbReference>
<proteinExistence type="predicted"/>
<dbReference type="InterPro" id="IPR036249">
    <property type="entry name" value="Thioredoxin-like_sf"/>
</dbReference>
<sequence length="459" mass="52080">MKPSLFVYILSFLLAGLLALEANAQKIKYETGTLEEVLAKAKQAGKPVFINLVPPVSLPGKLPENRPLTNGIEDPQVMKALNDQFLNVQVLHNSPARSKLAQQYSIKEYPTYLFLSPDGHLIHRNKGYSSSPTRYLNDIKAFKEKAGSTYNLSYFQREFDKGRKSPDFLEQYITLRTNLGLPTDHALLEAYVDQLPVSAFDNFSTVQFILEQGPIVDSKAFVFSRSNKTIMDSVYKTLPYTQRSKINNTIIGNTMRKATQTKDKALAQKGATFARSTWNQDYTRGQRAYQSNMVSFYKSIQDTANYLREAVTFYDRYYMAISEDSVKKLMTAQAENRKRQMSQPKPTSGGQTSTQTTYVTTTSAVSDFLNQLNNAAFSIYETGTRNPTYLTKAMLWSKRTVEISPASGYYDTLAHLLYRLELYAEAEAMQQKAVDLAGKEKQSSERFRQSLQKIKNRTL</sequence>
<dbReference type="SUPFAM" id="SSF52833">
    <property type="entry name" value="Thioredoxin-like"/>
    <property type="match status" value="1"/>
</dbReference>